<dbReference type="Proteomes" id="UP001642409">
    <property type="component" value="Unassembled WGS sequence"/>
</dbReference>
<reference evidence="2 3" key="2">
    <citation type="submission" date="2024-07" db="EMBL/GenBank/DDBJ databases">
        <authorList>
            <person name="Akdeniz Z."/>
        </authorList>
    </citation>
    <scope>NUCLEOTIDE SEQUENCE [LARGE SCALE GENOMIC DNA]</scope>
</reference>
<reference evidence="1" key="1">
    <citation type="submission" date="2023-06" db="EMBL/GenBank/DDBJ databases">
        <authorList>
            <person name="Kurt Z."/>
        </authorList>
    </citation>
    <scope>NUCLEOTIDE SEQUENCE</scope>
</reference>
<evidence type="ECO:0000313" key="2">
    <source>
        <dbReference type="EMBL" id="CAL6116557.1"/>
    </source>
</evidence>
<evidence type="ECO:0000313" key="3">
    <source>
        <dbReference type="Proteomes" id="UP001642409"/>
    </source>
</evidence>
<gene>
    <name evidence="1" type="ORF">HINF_LOCUS34570</name>
    <name evidence="2" type="ORF">HINF_LOCUS79105</name>
</gene>
<dbReference type="EMBL" id="CATOUU010000769">
    <property type="protein sequence ID" value="CAI9946925.1"/>
    <property type="molecule type" value="Genomic_DNA"/>
</dbReference>
<keyword evidence="3" id="KW-1185">Reference proteome</keyword>
<dbReference type="EMBL" id="CAXDID020001036">
    <property type="protein sequence ID" value="CAL6116557.1"/>
    <property type="molecule type" value="Genomic_DNA"/>
</dbReference>
<dbReference type="AlphaFoldDB" id="A0AA86Q6I3"/>
<name>A0AA86Q6I3_9EUKA</name>
<evidence type="ECO:0000313" key="1">
    <source>
        <dbReference type="EMBL" id="CAI9946925.1"/>
    </source>
</evidence>
<accession>A0AA86Q6I3</accession>
<sequence length="147" mass="17268">MKRLRFQRDIRPTVYQHQLMRISALYQHPMIFSIYPRVNLGPNCMPDYIKILHQNEAFAFPEIYPSNGLLTLTSAADIIFQEYTSYLKLGKQTLMYRYLINCDVSKISQNQSVTSLVQTYLTAFSSLMSTEYNLYQQNFTEILLRSV</sequence>
<comment type="caution">
    <text evidence="1">The sequence shown here is derived from an EMBL/GenBank/DDBJ whole genome shotgun (WGS) entry which is preliminary data.</text>
</comment>
<proteinExistence type="predicted"/>
<protein>
    <submittedName>
        <fullName evidence="2">Hypothetical_protein</fullName>
    </submittedName>
</protein>
<organism evidence="1">
    <name type="scientific">Hexamita inflata</name>
    <dbReference type="NCBI Taxonomy" id="28002"/>
    <lineage>
        <taxon>Eukaryota</taxon>
        <taxon>Metamonada</taxon>
        <taxon>Diplomonadida</taxon>
        <taxon>Hexamitidae</taxon>
        <taxon>Hexamitinae</taxon>
        <taxon>Hexamita</taxon>
    </lineage>
</organism>